<dbReference type="EMBL" id="JARBHB010000007">
    <property type="protein sequence ID" value="KAJ8879304.1"/>
    <property type="molecule type" value="Genomic_DNA"/>
</dbReference>
<accession>A0ABQ9H4T0</accession>
<comment type="caution">
    <text evidence="1">The sequence shown here is derived from an EMBL/GenBank/DDBJ whole genome shotgun (WGS) entry which is preliminary data.</text>
</comment>
<name>A0ABQ9H4T0_9NEOP</name>
<gene>
    <name evidence="1" type="ORF">PR048_019912</name>
</gene>
<dbReference type="Proteomes" id="UP001159363">
    <property type="component" value="Chromosome 6"/>
</dbReference>
<sequence length="76" mass="9326">MNDKESKAYISAETKAKSNILQCISDRHIEYVRDTQTSREMFRCLGENLREEKYYIQEHIMKFYRLICDLEVWEQR</sequence>
<reference evidence="1 2" key="1">
    <citation type="submission" date="2023-02" db="EMBL/GenBank/DDBJ databases">
        <title>LHISI_Scaffold_Assembly.</title>
        <authorList>
            <person name="Stuart O.P."/>
            <person name="Cleave R."/>
            <person name="Magrath M.J.L."/>
            <person name="Mikheyev A.S."/>
        </authorList>
    </citation>
    <scope>NUCLEOTIDE SEQUENCE [LARGE SCALE GENOMIC DNA]</scope>
    <source>
        <strain evidence="1">Daus_M_001</strain>
        <tissue evidence="1">Leg muscle</tissue>
    </source>
</reference>
<evidence type="ECO:0000313" key="2">
    <source>
        <dbReference type="Proteomes" id="UP001159363"/>
    </source>
</evidence>
<evidence type="ECO:0000313" key="1">
    <source>
        <dbReference type="EMBL" id="KAJ8879304.1"/>
    </source>
</evidence>
<protein>
    <submittedName>
        <fullName evidence="1">Uncharacterized protein</fullName>
    </submittedName>
</protein>
<organism evidence="1 2">
    <name type="scientific">Dryococelus australis</name>
    <dbReference type="NCBI Taxonomy" id="614101"/>
    <lineage>
        <taxon>Eukaryota</taxon>
        <taxon>Metazoa</taxon>
        <taxon>Ecdysozoa</taxon>
        <taxon>Arthropoda</taxon>
        <taxon>Hexapoda</taxon>
        <taxon>Insecta</taxon>
        <taxon>Pterygota</taxon>
        <taxon>Neoptera</taxon>
        <taxon>Polyneoptera</taxon>
        <taxon>Phasmatodea</taxon>
        <taxon>Verophasmatodea</taxon>
        <taxon>Anareolatae</taxon>
        <taxon>Phasmatidae</taxon>
        <taxon>Eurycanthinae</taxon>
        <taxon>Dryococelus</taxon>
    </lineage>
</organism>
<keyword evidence="2" id="KW-1185">Reference proteome</keyword>
<proteinExistence type="predicted"/>